<sequence length="151" mass="17175">MSHDLVMQFEMTRGRLQQFLNSTSKAIADQMPKGFNNTIRWNVGHILTIADAFFGLKMLPADYKDLFWKGTKPADWTGEVPSLETLASQLQKQTSQIKETFAERLNEKLAKPIHLNGYQIETIGSVFSFNNMHEAVHLGYMNALKRAIEGQ</sequence>
<dbReference type="Pfam" id="PF12867">
    <property type="entry name" value="DinB_2"/>
    <property type="match status" value="1"/>
</dbReference>
<dbReference type="RefSeq" id="WP_212774651.1">
    <property type="nucleotide sequence ID" value="NZ_AP024601.1"/>
</dbReference>
<evidence type="ECO:0000313" key="2">
    <source>
        <dbReference type="EMBL" id="BCU81417.1"/>
    </source>
</evidence>
<protein>
    <submittedName>
        <fullName evidence="2">Formate dehydrogenase</fullName>
    </submittedName>
</protein>
<proteinExistence type="predicted"/>
<accession>A0A8D5UDT3</accession>
<keyword evidence="3" id="KW-1185">Reference proteome</keyword>
<reference evidence="2" key="2">
    <citation type="journal article" date="2021" name="Microbiol. Resour. Announc.">
        <title>Complete Genome Sequence of Polycladomyces abyssicola JIR-001T, Isolated from Hemipelagic Sediment in Deep Seawater.</title>
        <authorList>
            <person name="Tsubouchi T."/>
            <person name="Kaneko Y."/>
        </authorList>
    </citation>
    <scope>NUCLEOTIDE SEQUENCE</scope>
    <source>
        <strain evidence="2">JIR-001</strain>
    </source>
</reference>
<dbReference type="AlphaFoldDB" id="A0A8D5UDT3"/>
<gene>
    <name evidence="2" type="ORF">JIR001_12000</name>
</gene>
<dbReference type="InterPro" id="IPR024775">
    <property type="entry name" value="DinB-like"/>
</dbReference>
<reference evidence="2" key="1">
    <citation type="journal article" date="2013" name="Int. J. Syst. Evol. Microbiol.">
        <title>Polycladomyces abyssicola gen. nov., sp. nov., a thermophilic filamentous bacterium isolated from hemipelagic sediment.</title>
        <authorList>
            <person name="Tsubouchi T."/>
            <person name="Shimane Y."/>
            <person name="Mori K."/>
            <person name="Usui K."/>
            <person name="Hiraki T."/>
            <person name="Tame A."/>
            <person name="Uematsu K."/>
            <person name="Maruyama T."/>
            <person name="Hatada Y."/>
        </authorList>
    </citation>
    <scope>NUCLEOTIDE SEQUENCE</scope>
    <source>
        <strain evidence="2">JIR-001</strain>
    </source>
</reference>
<dbReference type="SUPFAM" id="SSF109854">
    <property type="entry name" value="DinB/YfiT-like putative metalloenzymes"/>
    <property type="match status" value="1"/>
</dbReference>
<dbReference type="Gene3D" id="1.20.120.450">
    <property type="entry name" value="dinb family like domain"/>
    <property type="match status" value="1"/>
</dbReference>
<dbReference type="EMBL" id="AP024601">
    <property type="protein sequence ID" value="BCU81417.1"/>
    <property type="molecule type" value="Genomic_DNA"/>
</dbReference>
<dbReference type="KEGG" id="pabs:JIR001_12000"/>
<name>A0A8D5UDT3_9BACL</name>
<dbReference type="Proteomes" id="UP000677436">
    <property type="component" value="Chromosome"/>
</dbReference>
<feature type="domain" description="DinB-like" evidence="1">
    <location>
        <begin position="8"/>
        <end position="141"/>
    </location>
</feature>
<organism evidence="2 3">
    <name type="scientific">Polycladomyces abyssicola</name>
    <dbReference type="NCBI Taxonomy" id="1125966"/>
    <lineage>
        <taxon>Bacteria</taxon>
        <taxon>Bacillati</taxon>
        <taxon>Bacillota</taxon>
        <taxon>Bacilli</taxon>
        <taxon>Bacillales</taxon>
        <taxon>Thermoactinomycetaceae</taxon>
        <taxon>Polycladomyces</taxon>
    </lineage>
</organism>
<dbReference type="InterPro" id="IPR034660">
    <property type="entry name" value="DinB/YfiT-like"/>
</dbReference>
<evidence type="ECO:0000313" key="3">
    <source>
        <dbReference type="Proteomes" id="UP000677436"/>
    </source>
</evidence>
<evidence type="ECO:0000259" key="1">
    <source>
        <dbReference type="Pfam" id="PF12867"/>
    </source>
</evidence>